<organism evidence="8 9">
    <name type="scientific">Morus notabilis</name>
    <dbReference type="NCBI Taxonomy" id="981085"/>
    <lineage>
        <taxon>Eukaryota</taxon>
        <taxon>Viridiplantae</taxon>
        <taxon>Streptophyta</taxon>
        <taxon>Embryophyta</taxon>
        <taxon>Tracheophyta</taxon>
        <taxon>Spermatophyta</taxon>
        <taxon>Magnoliopsida</taxon>
        <taxon>eudicotyledons</taxon>
        <taxon>Gunneridae</taxon>
        <taxon>Pentapetalae</taxon>
        <taxon>rosids</taxon>
        <taxon>fabids</taxon>
        <taxon>Rosales</taxon>
        <taxon>Moraceae</taxon>
        <taxon>Moreae</taxon>
        <taxon>Morus</taxon>
    </lineage>
</organism>
<dbReference type="InterPro" id="IPR011598">
    <property type="entry name" value="bHLH_dom"/>
</dbReference>
<feature type="domain" description="BHLH" evidence="7">
    <location>
        <begin position="202"/>
        <end position="251"/>
    </location>
</feature>
<evidence type="ECO:0000256" key="5">
    <source>
        <dbReference type="ARBA" id="ARBA00023242"/>
    </source>
</evidence>
<evidence type="ECO:0000256" key="1">
    <source>
        <dbReference type="ARBA" id="ARBA00004123"/>
    </source>
</evidence>
<dbReference type="CDD" id="cd11393">
    <property type="entry name" value="bHLH_AtbHLH_like"/>
    <property type="match status" value="1"/>
</dbReference>
<dbReference type="EMBL" id="KE343721">
    <property type="protein sequence ID" value="EXB39350.1"/>
    <property type="molecule type" value="Genomic_DNA"/>
</dbReference>
<dbReference type="GO" id="GO:0005634">
    <property type="term" value="C:nucleus"/>
    <property type="evidence" value="ECO:0007669"/>
    <property type="project" value="UniProtKB-SubCell"/>
</dbReference>
<name>W9QKQ9_9ROSA</name>
<evidence type="ECO:0000256" key="6">
    <source>
        <dbReference type="SAM" id="MobiDB-lite"/>
    </source>
</evidence>
<keyword evidence="5" id="KW-0539">Nucleus</keyword>
<proteinExistence type="predicted"/>
<dbReference type="PANTHER" id="PTHR16223">
    <property type="entry name" value="TRANSCRIPTION FACTOR BHLH83-RELATED"/>
    <property type="match status" value="1"/>
</dbReference>
<dbReference type="KEGG" id="mnt:21407763"/>
<dbReference type="AlphaFoldDB" id="W9QKQ9"/>
<evidence type="ECO:0000313" key="9">
    <source>
        <dbReference type="Proteomes" id="UP000030645"/>
    </source>
</evidence>
<dbReference type="STRING" id="981085.W9QKQ9"/>
<evidence type="ECO:0000256" key="2">
    <source>
        <dbReference type="ARBA" id="ARBA00023015"/>
    </source>
</evidence>
<dbReference type="GO" id="GO:0046983">
    <property type="term" value="F:protein dimerization activity"/>
    <property type="evidence" value="ECO:0007669"/>
    <property type="project" value="InterPro"/>
</dbReference>
<feature type="region of interest" description="Disordered" evidence="6">
    <location>
        <begin position="189"/>
        <end position="213"/>
    </location>
</feature>
<dbReference type="Pfam" id="PF00010">
    <property type="entry name" value="HLH"/>
    <property type="match status" value="1"/>
</dbReference>
<dbReference type="Gene3D" id="4.10.280.10">
    <property type="entry name" value="Helix-loop-helix DNA-binding domain"/>
    <property type="match status" value="1"/>
</dbReference>
<dbReference type="GO" id="GO:0000978">
    <property type="term" value="F:RNA polymerase II cis-regulatory region sequence-specific DNA binding"/>
    <property type="evidence" value="ECO:0007669"/>
    <property type="project" value="TreeGrafter"/>
</dbReference>
<dbReference type="PROSITE" id="PS50888">
    <property type="entry name" value="BHLH"/>
    <property type="match status" value="1"/>
</dbReference>
<evidence type="ECO:0000256" key="4">
    <source>
        <dbReference type="ARBA" id="ARBA00023163"/>
    </source>
</evidence>
<dbReference type="OrthoDB" id="1627850at2759"/>
<comment type="subcellular location">
    <subcellularLocation>
        <location evidence="1">Nucleus</location>
    </subcellularLocation>
</comment>
<accession>W9QKQ9</accession>
<dbReference type="SMART" id="SM00353">
    <property type="entry name" value="HLH"/>
    <property type="match status" value="1"/>
</dbReference>
<keyword evidence="4" id="KW-0804">Transcription</keyword>
<keyword evidence="2" id="KW-0805">Transcription regulation</keyword>
<dbReference type="eggNOG" id="ENOG502RY75">
    <property type="taxonomic scope" value="Eukaryota"/>
</dbReference>
<dbReference type="PANTHER" id="PTHR16223:SF109">
    <property type="entry name" value="BHLH DOMAIN-CONTAINING PROTEIN"/>
    <property type="match status" value="1"/>
</dbReference>
<dbReference type="InterPro" id="IPR045843">
    <property type="entry name" value="IND-like"/>
</dbReference>
<feature type="compositionally biased region" description="Polar residues" evidence="6">
    <location>
        <begin position="193"/>
        <end position="208"/>
    </location>
</feature>
<evidence type="ECO:0000313" key="8">
    <source>
        <dbReference type="EMBL" id="EXB39350.1"/>
    </source>
</evidence>
<sequence length="328" mass="36871">MEGQSSSHNNPMQVMPFNVGNDVSHVGEDVQSQRILMASGRNWGHNDISVNVPWWINQPQEASHNYVKFLAESSAFLQMNNNNNPSEDMMMLESLSLPVSGTYAVSGVSDFQIDMSYNHLGQACDSTRSTEIDAWQSRLLMPHNENTDIKFTSAQHQIHAQDHAYWTQISNGDSYNNVSRADIPRTARVASPKSLSQPHSCASKPKTNTTDRQRRMRISDRLSSLQELLPSSVEGCQLSILDDVIDHVKSLQLQIKDICRSRLEGESETEAIIFREGFGHYLGEQQMSNEPLEEMIGKLLELNPLDAIQLLEMKGLLLMPIEFTKGLV</sequence>
<gene>
    <name evidence="8" type="ORF">L484_025045</name>
</gene>
<protein>
    <recommendedName>
        <fullName evidence="7">BHLH domain-containing protein</fullName>
    </recommendedName>
</protein>
<dbReference type="InterPro" id="IPR036638">
    <property type="entry name" value="HLH_DNA-bd_sf"/>
</dbReference>
<keyword evidence="3" id="KW-0238">DNA-binding</keyword>
<keyword evidence="9" id="KW-1185">Reference proteome</keyword>
<dbReference type="Proteomes" id="UP000030645">
    <property type="component" value="Unassembled WGS sequence"/>
</dbReference>
<evidence type="ECO:0000256" key="3">
    <source>
        <dbReference type="ARBA" id="ARBA00023125"/>
    </source>
</evidence>
<dbReference type="InterPro" id="IPR045239">
    <property type="entry name" value="bHLH95_bHLH"/>
</dbReference>
<reference evidence="9" key="1">
    <citation type="submission" date="2013-01" db="EMBL/GenBank/DDBJ databases">
        <title>Draft Genome Sequence of a Mulberry Tree, Morus notabilis C.K. Schneid.</title>
        <authorList>
            <person name="He N."/>
            <person name="Zhao S."/>
        </authorList>
    </citation>
    <scope>NUCLEOTIDE SEQUENCE</scope>
</reference>
<dbReference type="GO" id="GO:0000981">
    <property type="term" value="F:DNA-binding transcription factor activity, RNA polymerase II-specific"/>
    <property type="evidence" value="ECO:0007669"/>
    <property type="project" value="TreeGrafter"/>
</dbReference>
<dbReference type="SUPFAM" id="SSF47459">
    <property type="entry name" value="HLH, helix-loop-helix DNA-binding domain"/>
    <property type="match status" value="1"/>
</dbReference>
<evidence type="ECO:0000259" key="7">
    <source>
        <dbReference type="PROSITE" id="PS50888"/>
    </source>
</evidence>